<evidence type="ECO:0000256" key="4">
    <source>
        <dbReference type="PROSITE-ProRule" id="PRU01016"/>
    </source>
</evidence>
<dbReference type="RefSeq" id="XP_004356023.1">
    <property type="nucleotide sequence ID" value="XM_004355970.1"/>
</dbReference>
<dbReference type="OrthoDB" id="414133at2759"/>
<dbReference type="GO" id="GO:0030435">
    <property type="term" value="P:sporulation resulting in formation of a cellular spore"/>
    <property type="evidence" value="ECO:0007669"/>
    <property type="project" value="EnsemblProtists"/>
</dbReference>
<evidence type="ECO:0000256" key="3">
    <source>
        <dbReference type="ARBA" id="ARBA00022691"/>
    </source>
</evidence>
<dbReference type="STRING" id="1054147.F4Q2X5"/>
<dbReference type="PANTHER" id="PTHR46098">
    <property type="entry name" value="TRNA (CYTOSINE(38)-C(5))-METHYLTRANSFERASE"/>
    <property type="match status" value="1"/>
</dbReference>
<dbReference type="AlphaFoldDB" id="F4Q2X5"/>
<organism evidence="6 7">
    <name type="scientific">Cavenderia fasciculata</name>
    <name type="common">Slime mold</name>
    <name type="synonym">Dictyostelium fasciculatum</name>
    <dbReference type="NCBI Taxonomy" id="261658"/>
    <lineage>
        <taxon>Eukaryota</taxon>
        <taxon>Amoebozoa</taxon>
        <taxon>Evosea</taxon>
        <taxon>Eumycetozoa</taxon>
        <taxon>Dictyostelia</taxon>
        <taxon>Acytosteliales</taxon>
        <taxon>Cavenderiaceae</taxon>
        <taxon>Cavenderia</taxon>
    </lineage>
</organism>
<feature type="compositionally biased region" description="Low complexity" evidence="5">
    <location>
        <begin position="362"/>
        <end position="373"/>
    </location>
</feature>
<dbReference type="PROSITE" id="PS51679">
    <property type="entry name" value="SAM_MT_C5"/>
    <property type="match status" value="1"/>
</dbReference>
<protein>
    <submittedName>
        <fullName evidence="6">DNA (Cytosine-5-)-methyltransferase</fullName>
    </submittedName>
</protein>
<dbReference type="EMBL" id="GL883021">
    <property type="protein sequence ID" value="EGG17539.1"/>
    <property type="molecule type" value="Genomic_DNA"/>
</dbReference>
<gene>
    <name evidence="6" type="primary">dnmA</name>
    <name evidence="6" type="ORF">DFA_08535</name>
</gene>
<dbReference type="SUPFAM" id="SSF53335">
    <property type="entry name" value="S-adenosyl-L-methionine-dependent methyltransferases"/>
    <property type="match status" value="1"/>
</dbReference>
<dbReference type="Pfam" id="PF00145">
    <property type="entry name" value="DNA_methylase"/>
    <property type="match status" value="1"/>
</dbReference>
<feature type="region of interest" description="Disordered" evidence="5">
    <location>
        <begin position="347"/>
        <end position="373"/>
    </location>
</feature>
<keyword evidence="3 4" id="KW-0949">S-adenosyl-L-methionine</keyword>
<dbReference type="PANTHER" id="PTHR46098:SF1">
    <property type="entry name" value="TRNA (CYTOSINE(38)-C(5))-METHYLTRANSFERASE"/>
    <property type="match status" value="1"/>
</dbReference>
<evidence type="ECO:0000256" key="5">
    <source>
        <dbReference type="SAM" id="MobiDB-lite"/>
    </source>
</evidence>
<comment type="similarity">
    <text evidence="4">Belongs to the class I-like SAM-binding methyltransferase superfamily. C5-methyltransferase family.</text>
</comment>
<evidence type="ECO:0000313" key="7">
    <source>
        <dbReference type="Proteomes" id="UP000007797"/>
    </source>
</evidence>
<dbReference type="GO" id="GO:0016428">
    <property type="term" value="F:tRNA (cytidine-5-)-methyltransferase activity"/>
    <property type="evidence" value="ECO:0007669"/>
    <property type="project" value="EnsemblProtists"/>
</dbReference>
<dbReference type="GO" id="GO:0040029">
    <property type="term" value="P:epigenetic regulation of gene expression"/>
    <property type="evidence" value="ECO:0007669"/>
    <property type="project" value="EnsemblProtists"/>
</dbReference>
<dbReference type="GO" id="GO:0010526">
    <property type="term" value="P:transposable element silencing"/>
    <property type="evidence" value="ECO:0007669"/>
    <property type="project" value="EnsemblProtists"/>
</dbReference>
<keyword evidence="7" id="KW-1185">Reference proteome</keyword>
<dbReference type="InterPro" id="IPR050750">
    <property type="entry name" value="C5-MTase"/>
</dbReference>
<dbReference type="PRINTS" id="PR00105">
    <property type="entry name" value="C5METTRFRASE"/>
</dbReference>
<dbReference type="KEGG" id="dfa:DFA_08535"/>
<dbReference type="GO" id="GO:0005634">
    <property type="term" value="C:nucleus"/>
    <property type="evidence" value="ECO:0007669"/>
    <property type="project" value="EnsemblProtists"/>
</dbReference>
<evidence type="ECO:0000256" key="2">
    <source>
        <dbReference type="ARBA" id="ARBA00022679"/>
    </source>
</evidence>
<dbReference type="Gene3D" id="3.40.50.150">
    <property type="entry name" value="Vaccinia Virus protein VP39"/>
    <property type="match status" value="1"/>
</dbReference>
<reference evidence="7" key="1">
    <citation type="journal article" date="2011" name="Genome Res.">
        <title>Phylogeny-wide analysis of social amoeba genomes highlights ancient origins for complex intercellular communication.</title>
        <authorList>
            <person name="Heidel A.J."/>
            <person name="Lawal H.M."/>
            <person name="Felder M."/>
            <person name="Schilde C."/>
            <person name="Helps N.R."/>
            <person name="Tunggal B."/>
            <person name="Rivero F."/>
            <person name="John U."/>
            <person name="Schleicher M."/>
            <person name="Eichinger L."/>
            <person name="Platzer M."/>
            <person name="Noegel A.A."/>
            <person name="Schaap P."/>
            <person name="Gloeckner G."/>
        </authorList>
    </citation>
    <scope>NUCLEOTIDE SEQUENCE [LARGE SCALE GENOMIC DNA]</scope>
    <source>
        <strain evidence="7">SH3</strain>
    </source>
</reference>
<evidence type="ECO:0000256" key="1">
    <source>
        <dbReference type="ARBA" id="ARBA00022603"/>
    </source>
</evidence>
<dbReference type="GeneID" id="14868744"/>
<feature type="active site" evidence="4">
    <location>
        <position position="95"/>
    </location>
</feature>
<dbReference type="InterPro" id="IPR001525">
    <property type="entry name" value="C5_MeTfrase"/>
</dbReference>
<dbReference type="GO" id="GO:0003886">
    <property type="term" value="F:DNA (cytosine-5-)-methyltransferase activity"/>
    <property type="evidence" value="ECO:0007669"/>
    <property type="project" value="EnsemblProtists"/>
</dbReference>
<dbReference type="Gene3D" id="3.90.120.10">
    <property type="entry name" value="DNA Methylase, subunit A, domain 2"/>
    <property type="match status" value="1"/>
</dbReference>
<keyword evidence="2 4" id="KW-0808">Transferase</keyword>
<name>F4Q2X5_CACFS</name>
<dbReference type="GO" id="GO:0031154">
    <property type="term" value="P:culmination involved in sorocarp development"/>
    <property type="evidence" value="ECO:0007669"/>
    <property type="project" value="EnsemblProtists"/>
</dbReference>
<evidence type="ECO:0000313" key="6">
    <source>
        <dbReference type="EMBL" id="EGG17539.1"/>
    </source>
</evidence>
<accession>F4Q2X5</accession>
<sequence>MNIIEYFSGIGGMYYSAKLSGVPFTVKQSFDINTTANTCYNYSIHSLSNTDNNNNTTNSKSKKKNVVVNNKSIDALTVKDLESYKANTWLMSPPCQPFCRVGLEKGLEDNRTNSFVNLLTLLGKLESPPTYILIENVFGFEKSDARELLIETFMRLKYQYQEFHLSPTQFGLPNQRLRYFCIAKLSDKPTIRKINILKEIPTFKTIEPSAISQYLDTTNPEETYEKFKIPQETLLSKRGMLFDIKTMGEKTTNCFTRSYSKFVEGTGSVLQLNESLKPDASDPNSLLPLRLRYFTPKEITRLHGFPEEFKFHPSLTSQQCFRLIGNSLNVKIVSELIKYLYNHFENQEEEQEEEKKDNSDISTTSTTSTTTTQ</sequence>
<dbReference type="OMA" id="HYAFKYA"/>
<proteinExistence type="inferred from homology"/>
<dbReference type="Proteomes" id="UP000007797">
    <property type="component" value="Unassembled WGS sequence"/>
</dbReference>
<dbReference type="GO" id="GO:0030488">
    <property type="term" value="P:tRNA methylation"/>
    <property type="evidence" value="ECO:0007669"/>
    <property type="project" value="EnsemblProtists"/>
</dbReference>
<dbReference type="InterPro" id="IPR029063">
    <property type="entry name" value="SAM-dependent_MTases_sf"/>
</dbReference>
<keyword evidence="1 4" id="KW-0489">Methyltransferase</keyword>